<dbReference type="Gene3D" id="2.40.50.100">
    <property type="match status" value="1"/>
</dbReference>
<evidence type="ECO:0000259" key="2">
    <source>
        <dbReference type="Pfam" id="PF25881"/>
    </source>
</evidence>
<name>A0ABY7NQQ9_9SPHN</name>
<dbReference type="RefSeq" id="WP_270078513.1">
    <property type="nucleotide sequence ID" value="NZ_CP115174.1"/>
</dbReference>
<accession>A0ABY7NQQ9</accession>
<dbReference type="PANTHER" id="PTHR30438">
    <property type="entry name" value="36 KDA ANTIGEN-RELATED"/>
    <property type="match status" value="1"/>
</dbReference>
<dbReference type="InterPro" id="IPR059052">
    <property type="entry name" value="HH_YbhG-like"/>
</dbReference>
<dbReference type="SUPFAM" id="SSF111369">
    <property type="entry name" value="HlyD-like secretion proteins"/>
    <property type="match status" value="1"/>
</dbReference>
<dbReference type="PANTHER" id="PTHR30438:SF1">
    <property type="entry name" value="36 KDA ANTIGEN"/>
    <property type="match status" value="1"/>
</dbReference>
<dbReference type="Gene3D" id="2.40.30.170">
    <property type="match status" value="1"/>
</dbReference>
<dbReference type="Pfam" id="PF25881">
    <property type="entry name" value="HH_YBHG"/>
    <property type="match status" value="1"/>
</dbReference>
<proteinExistence type="predicted"/>
<feature type="transmembrane region" description="Helical" evidence="1">
    <location>
        <begin position="18"/>
        <end position="38"/>
    </location>
</feature>
<keyword evidence="1" id="KW-0472">Membrane</keyword>
<evidence type="ECO:0000256" key="1">
    <source>
        <dbReference type="SAM" id="Phobius"/>
    </source>
</evidence>
<gene>
    <name evidence="3" type="ORF">PBT88_07180</name>
</gene>
<dbReference type="Proteomes" id="UP001210865">
    <property type="component" value="Chromosome"/>
</dbReference>
<dbReference type="EMBL" id="CP115174">
    <property type="protein sequence ID" value="WBO23884.1"/>
    <property type="molecule type" value="Genomic_DNA"/>
</dbReference>
<keyword evidence="4" id="KW-1185">Reference proteome</keyword>
<keyword evidence="1" id="KW-0812">Transmembrane</keyword>
<keyword evidence="1" id="KW-1133">Transmembrane helix</keyword>
<reference evidence="3 4" key="1">
    <citation type="submission" date="2022-12" db="EMBL/GenBank/DDBJ databases">
        <title>Sphingomonas abieness sp. nov., an endophytic bacterium isolated from Abies koreana.</title>
        <authorList>
            <person name="Jiang L."/>
            <person name="Lee J."/>
        </authorList>
    </citation>
    <scope>NUCLEOTIDE SEQUENCE [LARGE SCALE GENOMIC DNA]</scope>
    <source>
        <strain evidence="4">PAMB 00755</strain>
    </source>
</reference>
<protein>
    <submittedName>
        <fullName evidence="3">Efflux RND transporter periplasmic adaptor subunit</fullName>
    </submittedName>
</protein>
<feature type="domain" description="YbhG-like alpha-helical hairpin" evidence="2">
    <location>
        <begin position="96"/>
        <end position="208"/>
    </location>
</feature>
<evidence type="ECO:0000313" key="4">
    <source>
        <dbReference type="Proteomes" id="UP001210865"/>
    </source>
</evidence>
<organism evidence="3 4">
    <name type="scientific">Sphingomonas abietis</name>
    <dbReference type="NCBI Taxonomy" id="3012344"/>
    <lineage>
        <taxon>Bacteria</taxon>
        <taxon>Pseudomonadati</taxon>
        <taxon>Pseudomonadota</taxon>
        <taxon>Alphaproteobacteria</taxon>
        <taxon>Sphingomonadales</taxon>
        <taxon>Sphingomonadaceae</taxon>
        <taxon>Sphingomonas</taxon>
    </lineage>
</organism>
<evidence type="ECO:0000313" key="3">
    <source>
        <dbReference type="EMBL" id="WBO23884.1"/>
    </source>
</evidence>
<sequence>MTEISDATPRFPSRRARLLLYGGILLVVLVVTAGLWLASRPAPDQLQGMVDADEINVATKALARVDRLIGTEGDRVKPGQLLATLSSPEIAGSERQAQGALDSARALQHVAETGARREDVASLKETWLAAQAASNLAAVSSRRADSLYAQGVIAAQRRDEANAARDSSARTAEAARQQYVKALSGTRPEDKQVAAAQVEIAQAGLATARSLGNETRLVSPIAGEISRKLVQPGEIVSPVVPAYQIIDIDHPWVSLNIREDDYKGLSIGRVVTGTIPALGAQARFKVYYINPQGDFATWRATRQSAGYDVHAFEVRLRPESSVSGLRPGMSVLFDWPQ</sequence>